<dbReference type="GO" id="GO:0046677">
    <property type="term" value="P:response to antibiotic"/>
    <property type="evidence" value="ECO:0007669"/>
    <property type="project" value="UniProtKB-KW"/>
</dbReference>
<evidence type="ECO:0000256" key="1">
    <source>
        <dbReference type="ARBA" id="ARBA00004202"/>
    </source>
</evidence>
<dbReference type="InterPro" id="IPR003593">
    <property type="entry name" value="AAA+_ATPase"/>
</dbReference>
<keyword evidence="9" id="KW-1185">Reference proteome</keyword>
<reference evidence="8 9" key="1">
    <citation type="submission" date="2020-08" db="EMBL/GenBank/DDBJ databases">
        <title>Sequencing the genomes of 1000 actinobacteria strains.</title>
        <authorList>
            <person name="Klenk H.-P."/>
        </authorList>
    </citation>
    <scope>NUCLEOTIDE SEQUENCE [LARGE SCALE GENOMIC DNA]</scope>
    <source>
        <strain evidence="8 9">DSM 45258</strain>
    </source>
</reference>
<dbReference type="PROSITE" id="PS00211">
    <property type="entry name" value="ABC_TRANSPORTER_1"/>
    <property type="match status" value="1"/>
</dbReference>
<proteinExistence type="inferred from homology"/>
<dbReference type="GO" id="GO:0005524">
    <property type="term" value="F:ATP binding"/>
    <property type="evidence" value="ECO:0007669"/>
    <property type="project" value="UniProtKB-KW"/>
</dbReference>
<dbReference type="OrthoDB" id="9804819at2"/>
<evidence type="ECO:0000256" key="5">
    <source>
        <dbReference type="ARBA" id="ARBA00022840"/>
    </source>
</evidence>
<dbReference type="PANTHER" id="PTHR42711:SF5">
    <property type="entry name" value="ABC TRANSPORTER ATP-BINDING PROTEIN NATA"/>
    <property type="match status" value="1"/>
</dbReference>
<dbReference type="PANTHER" id="PTHR42711">
    <property type="entry name" value="ABC TRANSPORTER ATP-BINDING PROTEIN"/>
    <property type="match status" value="1"/>
</dbReference>
<dbReference type="Proteomes" id="UP000567922">
    <property type="component" value="Unassembled WGS sequence"/>
</dbReference>
<protein>
    <submittedName>
        <fullName evidence="8">ABC-2 type transport system ATP-binding protein</fullName>
    </submittedName>
</protein>
<keyword evidence="4" id="KW-0547">Nucleotide-binding</keyword>
<evidence type="ECO:0000313" key="9">
    <source>
        <dbReference type="Proteomes" id="UP000567922"/>
    </source>
</evidence>
<dbReference type="AlphaFoldDB" id="A0A839RH33"/>
<dbReference type="CDD" id="cd03230">
    <property type="entry name" value="ABC_DR_subfamily_A"/>
    <property type="match status" value="1"/>
</dbReference>
<comment type="caution">
    <text evidence="8">The sequence shown here is derived from an EMBL/GenBank/DDBJ whole genome shotgun (WGS) entry which is preliminary data.</text>
</comment>
<evidence type="ECO:0000259" key="7">
    <source>
        <dbReference type="PROSITE" id="PS50893"/>
    </source>
</evidence>
<dbReference type="GO" id="GO:0005886">
    <property type="term" value="C:plasma membrane"/>
    <property type="evidence" value="ECO:0007669"/>
    <property type="project" value="UniProtKB-SubCell"/>
</dbReference>
<sequence>MNGLSPSALSVSALHKSFGHAHALRGLDLDVPAGTVHGFLGPNGAGKSTTIRVLLGLIRRDSGEVTVLGGDPVKDAMEIHRRTAYVPGDVALWPGLTGGETLDIIARIRGGFDAQLRADLIERFALDPTKKVSSYSKGNRQKVALIGAFAAAADLLILDEPTTGLDPLMYAVFADCVREAARHGATVLLSSHILSEVEQLCDATTIIRDGRTVQTGSLRELRHLTRTHISAHTVRHPGALDRFSGVTGLRVDRDGAGFIVQCDAEPAALSSVIAELGAADVRELTCAPPTLEDLFLAYYSSDAVADPEGSLR</sequence>
<evidence type="ECO:0000256" key="4">
    <source>
        <dbReference type="ARBA" id="ARBA00022741"/>
    </source>
</evidence>
<dbReference type="InterPro" id="IPR027417">
    <property type="entry name" value="P-loop_NTPase"/>
</dbReference>
<dbReference type="InterPro" id="IPR017871">
    <property type="entry name" value="ABC_transporter-like_CS"/>
</dbReference>
<name>A0A839RH33_9ACTN</name>
<dbReference type="SUPFAM" id="SSF52540">
    <property type="entry name" value="P-loop containing nucleoside triphosphate hydrolases"/>
    <property type="match status" value="1"/>
</dbReference>
<dbReference type="Gene3D" id="3.40.50.300">
    <property type="entry name" value="P-loop containing nucleotide triphosphate hydrolases"/>
    <property type="match status" value="1"/>
</dbReference>
<comment type="subcellular location">
    <subcellularLocation>
        <location evidence="1">Cell membrane</location>
        <topology evidence="1">Peripheral membrane protein</topology>
    </subcellularLocation>
</comment>
<dbReference type="SMART" id="SM00382">
    <property type="entry name" value="AAA"/>
    <property type="match status" value="1"/>
</dbReference>
<accession>A0A839RH33</accession>
<dbReference type="InterPro" id="IPR003439">
    <property type="entry name" value="ABC_transporter-like_ATP-bd"/>
</dbReference>
<keyword evidence="6" id="KW-0046">Antibiotic resistance</keyword>
<organism evidence="8 9">
    <name type="scientific">Hoyosella altamirensis</name>
    <dbReference type="NCBI Taxonomy" id="616997"/>
    <lineage>
        <taxon>Bacteria</taxon>
        <taxon>Bacillati</taxon>
        <taxon>Actinomycetota</taxon>
        <taxon>Actinomycetes</taxon>
        <taxon>Mycobacteriales</taxon>
        <taxon>Hoyosellaceae</taxon>
        <taxon>Hoyosella</taxon>
    </lineage>
</organism>
<keyword evidence="3" id="KW-0813">Transport</keyword>
<dbReference type="Pfam" id="PF00005">
    <property type="entry name" value="ABC_tran"/>
    <property type="match status" value="1"/>
</dbReference>
<dbReference type="GO" id="GO:0016887">
    <property type="term" value="F:ATP hydrolysis activity"/>
    <property type="evidence" value="ECO:0007669"/>
    <property type="project" value="InterPro"/>
</dbReference>
<evidence type="ECO:0000256" key="2">
    <source>
        <dbReference type="ARBA" id="ARBA00005417"/>
    </source>
</evidence>
<evidence type="ECO:0000256" key="6">
    <source>
        <dbReference type="ARBA" id="ARBA00023251"/>
    </source>
</evidence>
<gene>
    <name evidence="8" type="ORF">FHU29_000466</name>
</gene>
<evidence type="ECO:0000256" key="3">
    <source>
        <dbReference type="ARBA" id="ARBA00022448"/>
    </source>
</evidence>
<keyword evidence="5 8" id="KW-0067">ATP-binding</keyword>
<dbReference type="PROSITE" id="PS50893">
    <property type="entry name" value="ABC_TRANSPORTER_2"/>
    <property type="match status" value="1"/>
</dbReference>
<dbReference type="RefSeq" id="WP_083962226.1">
    <property type="nucleotide sequence ID" value="NZ_BDDI01000005.1"/>
</dbReference>
<dbReference type="EMBL" id="JACHWS010000001">
    <property type="protein sequence ID" value="MBB3036032.1"/>
    <property type="molecule type" value="Genomic_DNA"/>
</dbReference>
<dbReference type="InterPro" id="IPR050763">
    <property type="entry name" value="ABC_transporter_ATP-binding"/>
</dbReference>
<comment type="similarity">
    <text evidence="2">Belongs to the ABC transporter superfamily.</text>
</comment>
<feature type="domain" description="ABC transporter" evidence="7">
    <location>
        <begin position="9"/>
        <end position="234"/>
    </location>
</feature>
<evidence type="ECO:0000313" key="8">
    <source>
        <dbReference type="EMBL" id="MBB3036032.1"/>
    </source>
</evidence>